<protein>
    <submittedName>
        <fullName evidence="1">Uncharacterized protein</fullName>
    </submittedName>
</protein>
<dbReference type="AlphaFoldDB" id="A0ABD6EII8"/>
<keyword evidence="2" id="KW-1185">Reference proteome</keyword>
<name>A0ABD6EII8_9BILA</name>
<organism evidence="1 2">
    <name type="scientific">Gnathostoma spinigerum</name>
    <dbReference type="NCBI Taxonomy" id="75299"/>
    <lineage>
        <taxon>Eukaryota</taxon>
        <taxon>Metazoa</taxon>
        <taxon>Ecdysozoa</taxon>
        <taxon>Nematoda</taxon>
        <taxon>Chromadorea</taxon>
        <taxon>Rhabditida</taxon>
        <taxon>Spirurina</taxon>
        <taxon>Gnathostomatomorpha</taxon>
        <taxon>Gnathostomatoidea</taxon>
        <taxon>Gnathostomatidae</taxon>
        <taxon>Gnathostoma</taxon>
    </lineage>
</organism>
<accession>A0ABD6EII8</accession>
<evidence type="ECO:0000313" key="2">
    <source>
        <dbReference type="Proteomes" id="UP001608902"/>
    </source>
</evidence>
<evidence type="ECO:0000313" key="1">
    <source>
        <dbReference type="EMBL" id="MFH4979390.1"/>
    </source>
</evidence>
<comment type="caution">
    <text evidence="1">The sequence shown here is derived from an EMBL/GenBank/DDBJ whole genome shotgun (WGS) entry which is preliminary data.</text>
</comment>
<sequence>MLSSTNDDNSQPTFFTETAVRPDWHTNEHRLSTSLNTTTIITIIVTINITTDRSTTVEHCDELDSRAGSVLIRVRSVSRSSHFVVGDRCYIAQAQHTYTHI</sequence>
<gene>
    <name evidence="1" type="ORF">AB6A40_006099</name>
</gene>
<dbReference type="Proteomes" id="UP001608902">
    <property type="component" value="Unassembled WGS sequence"/>
</dbReference>
<reference evidence="1 2" key="1">
    <citation type="submission" date="2024-08" db="EMBL/GenBank/DDBJ databases">
        <title>Gnathostoma spinigerum genome.</title>
        <authorList>
            <person name="Gonzalez-Bertolin B."/>
            <person name="Monzon S."/>
            <person name="Zaballos A."/>
            <person name="Jimenez P."/>
            <person name="Dekumyoy P."/>
            <person name="Varona S."/>
            <person name="Cuesta I."/>
            <person name="Sumanam S."/>
            <person name="Adisakwattana P."/>
            <person name="Gasser R.B."/>
            <person name="Hernandez-Gonzalez A."/>
            <person name="Young N.D."/>
            <person name="Perteguer M.J."/>
        </authorList>
    </citation>
    <scope>NUCLEOTIDE SEQUENCE [LARGE SCALE GENOMIC DNA]</scope>
    <source>
        <strain evidence="1">AL3</strain>
        <tissue evidence="1">Liver</tissue>
    </source>
</reference>
<dbReference type="EMBL" id="JBGFUD010004134">
    <property type="protein sequence ID" value="MFH4979390.1"/>
    <property type="molecule type" value="Genomic_DNA"/>
</dbReference>
<proteinExistence type="predicted"/>